<dbReference type="Gene3D" id="3.90.550.10">
    <property type="entry name" value="Spore Coat Polysaccharide Biosynthesis Protein SpsA, Chain A"/>
    <property type="match status" value="1"/>
</dbReference>
<feature type="domain" description="Glycosyltransferase 2-like" evidence="1">
    <location>
        <begin position="13"/>
        <end position="187"/>
    </location>
</feature>
<gene>
    <name evidence="2" type="ORF">BST85_02360</name>
</gene>
<evidence type="ECO:0000313" key="2">
    <source>
        <dbReference type="EMBL" id="PQB03875.1"/>
    </source>
</evidence>
<dbReference type="InterPro" id="IPR001173">
    <property type="entry name" value="Glyco_trans_2-like"/>
</dbReference>
<dbReference type="InterPro" id="IPR029044">
    <property type="entry name" value="Nucleotide-diphossugar_trans"/>
</dbReference>
<dbReference type="EMBL" id="MQUB01000001">
    <property type="protein sequence ID" value="PQB03875.1"/>
    <property type="molecule type" value="Genomic_DNA"/>
</dbReference>
<dbReference type="GO" id="GO:0016758">
    <property type="term" value="F:hexosyltransferase activity"/>
    <property type="evidence" value="ECO:0007669"/>
    <property type="project" value="UniProtKB-ARBA"/>
</dbReference>
<dbReference type="Proteomes" id="UP000239800">
    <property type="component" value="Unassembled WGS sequence"/>
</dbReference>
<dbReference type="SUPFAM" id="SSF53448">
    <property type="entry name" value="Nucleotide-diphospho-sugar transferases"/>
    <property type="match status" value="1"/>
</dbReference>
<dbReference type="AlphaFoldDB" id="A0A2S7KML6"/>
<comment type="caution">
    <text evidence="2">The sequence shown here is derived from an EMBL/GenBank/DDBJ whole genome shotgun (WGS) entry which is preliminary data.</text>
</comment>
<dbReference type="PANTHER" id="PTHR22916">
    <property type="entry name" value="GLYCOSYLTRANSFERASE"/>
    <property type="match status" value="1"/>
</dbReference>
<evidence type="ECO:0000313" key="3">
    <source>
        <dbReference type="Proteomes" id="UP000239800"/>
    </source>
</evidence>
<protein>
    <recommendedName>
        <fullName evidence="1">Glycosyltransferase 2-like domain-containing protein</fullName>
    </recommendedName>
</protein>
<evidence type="ECO:0000259" key="1">
    <source>
        <dbReference type="Pfam" id="PF00535"/>
    </source>
</evidence>
<accession>A0A2S7KML6</accession>
<proteinExistence type="predicted"/>
<keyword evidence="3" id="KW-1185">Reference proteome</keyword>
<reference evidence="2 3" key="1">
    <citation type="submission" date="2016-11" db="EMBL/GenBank/DDBJ databases">
        <title>Trade-off between light-utilization and light-protection in marine flavobacteria.</title>
        <authorList>
            <person name="Kumagai Y."/>
        </authorList>
    </citation>
    <scope>NUCLEOTIDE SEQUENCE [LARGE SCALE GENOMIC DNA]</scope>
    <source>
        <strain evidence="2 3">NBRC 107741</strain>
    </source>
</reference>
<sequence>MNSKVNGPNRSISIIVCCYNSELRIEQTIRCLSQLILPNSTDVELIVVDNASTDNTSIIVQELWESFDSPFPMRLLFEEKPGLSNARKKGTESAKGDFLLFCDDDNLLRAEYLEIGLEILNKNESVAILGGIGTELIESDKPEWFDRVRVMYAVGDQHKDYPDLTHSKQYVYGAGAFMRKRILTEIFESNIKQVFTDRTGNKLISGGDNELGYLIVASGYQIQWSRELTFKHFIPNERLNYDYLKRMRLGYAYSLPLINMYRAALEGKEYTFKINSWFSDIVISLKRFIRISIRLRRSKKRNLTLLLEYWFYLGRIKALISSFEFYRNANRQIKKNISILRS</sequence>
<dbReference type="OrthoDB" id="786280at2"/>
<dbReference type="PANTHER" id="PTHR22916:SF3">
    <property type="entry name" value="UDP-GLCNAC:BETAGAL BETA-1,3-N-ACETYLGLUCOSAMINYLTRANSFERASE-LIKE PROTEIN 1"/>
    <property type="match status" value="1"/>
</dbReference>
<organism evidence="2 3">
    <name type="scientific">Aureitalea marina</name>
    <dbReference type="NCBI Taxonomy" id="930804"/>
    <lineage>
        <taxon>Bacteria</taxon>
        <taxon>Pseudomonadati</taxon>
        <taxon>Bacteroidota</taxon>
        <taxon>Flavobacteriia</taxon>
        <taxon>Flavobacteriales</taxon>
        <taxon>Flavobacteriaceae</taxon>
        <taxon>Aureitalea</taxon>
    </lineage>
</organism>
<dbReference type="Pfam" id="PF00535">
    <property type="entry name" value="Glycos_transf_2"/>
    <property type="match status" value="1"/>
</dbReference>
<dbReference type="RefSeq" id="WP_104811797.1">
    <property type="nucleotide sequence ID" value="NZ_MQUB01000001.1"/>
</dbReference>
<dbReference type="CDD" id="cd00761">
    <property type="entry name" value="Glyco_tranf_GTA_type"/>
    <property type="match status" value="1"/>
</dbReference>
<name>A0A2S7KML6_9FLAO</name>